<dbReference type="GO" id="GO:0003700">
    <property type="term" value="F:DNA-binding transcription factor activity"/>
    <property type="evidence" value="ECO:0007669"/>
    <property type="project" value="InterPro"/>
</dbReference>
<evidence type="ECO:0000313" key="2">
    <source>
        <dbReference type="EMBL" id="AQY50618.1"/>
    </source>
</evidence>
<reference evidence="3" key="1">
    <citation type="submission" date="2015-03" db="EMBL/GenBank/DDBJ databases">
        <authorList>
            <person name="Ferrari E."/>
            <person name="Walter M.C."/>
            <person name="Huptas C."/>
            <person name="Scherer S."/>
            <person name="Mueller-Herbst S."/>
        </authorList>
    </citation>
    <scope>NUCLEOTIDE SEQUENCE [LARGE SCALE GENOMIC DNA]</scope>
    <source>
        <strain evidence="3">LWP01</strain>
    </source>
</reference>
<organism evidence="2 3">
    <name type="scientific">Listeria weihenstephanensis</name>
    <dbReference type="NCBI Taxonomy" id="1006155"/>
    <lineage>
        <taxon>Bacteria</taxon>
        <taxon>Bacillati</taxon>
        <taxon>Bacillota</taxon>
        <taxon>Bacilli</taxon>
        <taxon>Bacillales</taxon>
        <taxon>Listeriaceae</taxon>
        <taxon>Listeria</taxon>
    </lineage>
</organism>
<proteinExistence type="predicted"/>
<evidence type="ECO:0000313" key="3">
    <source>
        <dbReference type="Proteomes" id="UP000223060"/>
    </source>
</evidence>
<dbReference type="Proteomes" id="UP000223060">
    <property type="component" value="Chromosome"/>
</dbReference>
<evidence type="ECO:0000259" key="1">
    <source>
        <dbReference type="SMART" id="SM00347"/>
    </source>
</evidence>
<dbReference type="SUPFAM" id="SSF46785">
    <property type="entry name" value="Winged helix' DNA-binding domain"/>
    <property type="match status" value="1"/>
</dbReference>
<keyword evidence="3" id="KW-1185">Reference proteome</keyword>
<dbReference type="InterPro" id="IPR000835">
    <property type="entry name" value="HTH_MarR-typ"/>
</dbReference>
<dbReference type="InterPro" id="IPR036390">
    <property type="entry name" value="WH_DNA-bd_sf"/>
</dbReference>
<dbReference type="Gene3D" id="1.10.10.10">
    <property type="entry name" value="Winged helix-like DNA-binding domain superfamily/Winged helix DNA-binding domain"/>
    <property type="match status" value="1"/>
</dbReference>
<gene>
    <name evidence="2" type="ORF">UE46_05935</name>
</gene>
<dbReference type="EMBL" id="CP011102">
    <property type="protein sequence ID" value="AQY50618.1"/>
    <property type="molecule type" value="Genomic_DNA"/>
</dbReference>
<dbReference type="RefSeq" id="WP_036062980.1">
    <property type="nucleotide sequence ID" value="NZ_CP011102.1"/>
</dbReference>
<dbReference type="SMART" id="SM00347">
    <property type="entry name" value="HTH_MARR"/>
    <property type="match status" value="1"/>
</dbReference>
<dbReference type="KEGG" id="lwi:UE46_05935"/>
<accession>A0A1S7FT34</accession>
<dbReference type="InterPro" id="IPR036388">
    <property type="entry name" value="WH-like_DNA-bd_sf"/>
</dbReference>
<protein>
    <recommendedName>
        <fullName evidence="1">HTH marR-type domain-containing protein</fullName>
    </recommendedName>
</protein>
<feature type="domain" description="HTH marR-type" evidence="1">
    <location>
        <begin position="31"/>
        <end position="135"/>
    </location>
</feature>
<dbReference type="AlphaFoldDB" id="A0A1S7FT34"/>
<sequence>MELSEDRVNRVRDVLGSYWAINRITAKHAEQNALSLGLSLQQMAIINILYGRPESTVDDLKKKLFTSTEVISANVDGLVHARLVEKMNTEFVENADAWRLQLTEKGKEMSERSTQNAFAYKAMMKALDEIEDEDIDKLIEINQKIEGLLKAD</sequence>
<name>A0A1S7FT34_9LIST</name>